<keyword evidence="1" id="KW-0812">Transmembrane</keyword>
<accession>A0A521DXD3</accession>
<keyword evidence="1" id="KW-1133">Transmembrane helix</keyword>
<keyword evidence="1" id="KW-0472">Membrane</keyword>
<feature type="transmembrane region" description="Helical" evidence="1">
    <location>
        <begin position="225"/>
        <end position="245"/>
    </location>
</feature>
<dbReference type="PANTHER" id="PTHR43592">
    <property type="entry name" value="CAAX AMINO TERMINAL PROTEASE"/>
    <property type="match status" value="1"/>
</dbReference>
<evidence type="ECO:0000259" key="2">
    <source>
        <dbReference type="Pfam" id="PF02517"/>
    </source>
</evidence>
<dbReference type="GO" id="GO:0004175">
    <property type="term" value="F:endopeptidase activity"/>
    <property type="evidence" value="ECO:0007669"/>
    <property type="project" value="UniProtKB-ARBA"/>
</dbReference>
<feature type="transmembrane region" description="Helical" evidence="1">
    <location>
        <begin position="17"/>
        <end position="43"/>
    </location>
</feature>
<organism evidence="3 4">
    <name type="scientific">Pedobacter westerhofensis</name>
    <dbReference type="NCBI Taxonomy" id="425512"/>
    <lineage>
        <taxon>Bacteria</taxon>
        <taxon>Pseudomonadati</taxon>
        <taxon>Bacteroidota</taxon>
        <taxon>Sphingobacteriia</taxon>
        <taxon>Sphingobacteriales</taxon>
        <taxon>Sphingobacteriaceae</taxon>
        <taxon>Pedobacter</taxon>
    </lineage>
</organism>
<dbReference type="EMBL" id="FXTN01000006">
    <property type="protein sequence ID" value="SMO75751.1"/>
    <property type="molecule type" value="Genomic_DNA"/>
</dbReference>
<dbReference type="Pfam" id="PF02517">
    <property type="entry name" value="Rce1-like"/>
    <property type="match status" value="1"/>
</dbReference>
<dbReference type="Proteomes" id="UP000320300">
    <property type="component" value="Unassembled WGS sequence"/>
</dbReference>
<gene>
    <name evidence="3" type="ORF">SAMN06265348_106254</name>
</gene>
<keyword evidence="4" id="KW-1185">Reference proteome</keyword>
<feature type="transmembrane region" description="Helical" evidence="1">
    <location>
        <begin position="162"/>
        <end position="180"/>
    </location>
</feature>
<dbReference type="OrthoDB" id="1523022at2"/>
<feature type="transmembrane region" description="Helical" evidence="1">
    <location>
        <begin position="278"/>
        <end position="297"/>
    </location>
</feature>
<dbReference type="InterPro" id="IPR003675">
    <property type="entry name" value="Rce1/LyrA-like_dom"/>
</dbReference>
<dbReference type="PANTHER" id="PTHR43592:SF15">
    <property type="entry name" value="CAAX AMINO TERMINAL PROTEASE FAMILY PROTEIN"/>
    <property type="match status" value="1"/>
</dbReference>
<feature type="transmembrane region" description="Helical" evidence="1">
    <location>
        <begin position="64"/>
        <end position="84"/>
    </location>
</feature>
<feature type="domain" description="CAAX prenyl protease 2/Lysostaphin resistance protein A-like" evidence="2">
    <location>
        <begin position="166"/>
        <end position="253"/>
    </location>
</feature>
<reference evidence="3 4" key="1">
    <citation type="submission" date="2017-05" db="EMBL/GenBank/DDBJ databases">
        <authorList>
            <person name="Varghese N."/>
            <person name="Submissions S."/>
        </authorList>
    </citation>
    <scope>NUCLEOTIDE SEQUENCE [LARGE SCALE GENOMIC DNA]</scope>
    <source>
        <strain evidence="3 4">DSM 19036</strain>
    </source>
</reference>
<feature type="transmembrane region" description="Helical" evidence="1">
    <location>
        <begin position="200"/>
        <end position="218"/>
    </location>
</feature>
<dbReference type="GO" id="GO:0080120">
    <property type="term" value="P:CAAX-box protein maturation"/>
    <property type="evidence" value="ECO:0007669"/>
    <property type="project" value="UniProtKB-ARBA"/>
</dbReference>
<proteinExistence type="predicted"/>
<sequence length="310" mass="35057">MNFSLAPREEKSAYTQLLILACYALAGAVLGSVLSIIALVLLYGSGIMQNAMGLSGGDPAYLDGLRIAQGLTSACLFLMPPILLAITEKTRITTFYGFKKPQPALLLVVLLLMICSLPLMEWITLINQKMILPDFLESLENWMREKEDAAMNMTILLLRIRGFGEFLINILIIALLPAVAEEFLFRGGIQRSFSRMFHNPHIAIWVSAFIFSAIHVQFFGFFPRLLLGAAFGYIYLWTGSLWYAMFAHFLNNAYAVCQAWYLQAHHIPLDQADNSAYFPWYAYVISLILTIFLFKYFRDKTTQGNGEQLD</sequence>
<feature type="transmembrane region" description="Helical" evidence="1">
    <location>
        <begin position="104"/>
        <end position="123"/>
    </location>
</feature>
<protein>
    <recommendedName>
        <fullName evidence="2">CAAX prenyl protease 2/Lysostaphin resistance protein A-like domain-containing protein</fullName>
    </recommendedName>
</protein>
<dbReference type="AlphaFoldDB" id="A0A521DXD3"/>
<name>A0A521DXD3_9SPHI</name>
<evidence type="ECO:0000256" key="1">
    <source>
        <dbReference type="SAM" id="Phobius"/>
    </source>
</evidence>
<evidence type="ECO:0000313" key="3">
    <source>
        <dbReference type="EMBL" id="SMO75751.1"/>
    </source>
</evidence>
<dbReference type="RefSeq" id="WP_142528708.1">
    <property type="nucleotide sequence ID" value="NZ_CBCSJO010000006.1"/>
</dbReference>
<evidence type="ECO:0000313" key="4">
    <source>
        <dbReference type="Proteomes" id="UP000320300"/>
    </source>
</evidence>